<gene>
    <name evidence="3" type="ORF">GCM10010191_13540</name>
</gene>
<evidence type="ECO:0000256" key="1">
    <source>
        <dbReference type="SAM" id="MobiDB-lite"/>
    </source>
</evidence>
<evidence type="ECO:0000313" key="4">
    <source>
        <dbReference type="Proteomes" id="UP001501231"/>
    </source>
</evidence>
<keyword evidence="4" id="KW-1185">Reference proteome</keyword>
<organism evidence="3 4">
    <name type="scientific">Actinomadura vinacea</name>
    <dbReference type="NCBI Taxonomy" id="115336"/>
    <lineage>
        <taxon>Bacteria</taxon>
        <taxon>Bacillati</taxon>
        <taxon>Actinomycetota</taxon>
        <taxon>Actinomycetes</taxon>
        <taxon>Streptosporangiales</taxon>
        <taxon>Thermomonosporaceae</taxon>
        <taxon>Actinomadura</taxon>
    </lineage>
</organism>
<dbReference type="Proteomes" id="UP001501231">
    <property type="component" value="Unassembled WGS sequence"/>
</dbReference>
<feature type="compositionally biased region" description="Basic and acidic residues" evidence="1">
    <location>
        <begin position="10"/>
        <end position="32"/>
    </location>
</feature>
<feature type="compositionally biased region" description="Pro residues" evidence="1">
    <location>
        <begin position="50"/>
        <end position="65"/>
    </location>
</feature>
<evidence type="ECO:0000259" key="2">
    <source>
        <dbReference type="Pfam" id="PF01551"/>
    </source>
</evidence>
<dbReference type="InterPro" id="IPR016047">
    <property type="entry name" value="M23ase_b-sheet_dom"/>
</dbReference>
<protein>
    <recommendedName>
        <fullName evidence="2">M23ase beta-sheet core domain-containing protein</fullName>
    </recommendedName>
</protein>
<accession>A0ABN3IL50</accession>
<feature type="region of interest" description="Disordered" evidence="1">
    <location>
        <begin position="491"/>
        <end position="530"/>
    </location>
</feature>
<feature type="compositionally biased region" description="Basic residues" evidence="1">
    <location>
        <begin position="81"/>
        <end position="98"/>
    </location>
</feature>
<sequence>MPAHVWAEPPRVEPARPESARPDPRRPIRTRTESALPTAPPARPTRTRRPPLPEPILPPELLPDPDPPRIERLHGEDGRTGRKRRRPQRPGSARRGRGPHAMPKQSGMPRQRVRGARGPADRLSTGALVFSIVVGLSLLAVVESSLLEGSTFGTPGPAGSDLVLQSPGSQAKSPSRGPAPTRPSAAPQPGNAAPDTRTLTERVRRLTLDQHGSTARQAYGAAPAGAPIIDVDRVSADRQWVFGTTAVPVPASSPATPQGALFIGRWAQGQWQVGLSGTSSFAALIARMPAAVMPAPEVGLLRRYNSVTSEQAVAATNGTRGGDGLMLPWRVGGTWTIGSADGNASSRPLGALAFWGGDGLVQAAGDGRVYRFCGGTAGSGLVMVVHPSGVASTYYRMRQVTTVRGGTPVKRGDTLGRIGTDRACGGAAAPRSLVQFSLRRGAEEVPLEGARLGGWTFRERARPLLGFAERGVMQVLPGGLLANLGAVPAEAPSAVPSLPGLPGGDDADGAGRGPAPSATQKRSSNSADAN</sequence>
<feature type="domain" description="M23ase beta-sheet core" evidence="2">
    <location>
        <begin position="361"/>
        <end position="441"/>
    </location>
</feature>
<feature type="region of interest" description="Disordered" evidence="1">
    <location>
        <begin position="1"/>
        <end position="119"/>
    </location>
</feature>
<dbReference type="Pfam" id="PF01551">
    <property type="entry name" value="Peptidase_M23"/>
    <property type="match status" value="1"/>
</dbReference>
<evidence type="ECO:0000313" key="3">
    <source>
        <dbReference type="EMBL" id="GAA2406693.1"/>
    </source>
</evidence>
<feature type="compositionally biased region" description="Basic and acidic residues" evidence="1">
    <location>
        <begin position="66"/>
        <end position="80"/>
    </location>
</feature>
<dbReference type="InterPro" id="IPR011055">
    <property type="entry name" value="Dup_hybrid_motif"/>
</dbReference>
<name>A0ABN3IL50_9ACTN</name>
<feature type="compositionally biased region" description="Low complexity" evidence="1">
    <location>
        <begin position="491"/>
        <end position="500"/>
    </location>
</feature>
<feature type="compositionally biased region" description="Polar residues" evidence="1">
    <location>
        <begin position="519"/>
        <end position="530"/>
    </location>
</feature>
<dbReference type="SUPFAM" id="SSF51261">
    <property type="entry name" value="Duplicated hybrid motif"/>
    <property type="match status" value="1"/>
</dbReference>
<comment type="caution">
    <text evidence="3">The sequence shown here is derived from an EMBL/GenBank/DDBJ whole genome shotgun (WGS) entry which is preliminary data.</text>
</comment>
<proteinExistence type="predicted"/>
<dbReference type="EMBL" id="BAAARW010000005">
    <property type="protein sequence ID" value="GAA2406693.1"/>
    <property type="molecule type" value="Genomic_DNA"/>
</dbReference>
<feature type="region of interest" description="Disordered" evidence="1">
    <location>
        <begin position="157"/>
        <end position="198"/>
    </location>
</feature>
<dbReference type="Gene3D" id="2.70.70.10">
    <property type="entry name" value="Glucose Permease (Domain IIA)"/>
    <property type="match status" value="1"/>
</dbReference>
<reference evidence="3 4" key="1">
    <citation type="journal article" date="2019" name="Int. J. Syst. Evol. Microbiol.">
        <title>The Global Catalogue of Microorganisms (GCM) 10K type strain sequencing project: providing services to taxonomists for standard genome sequencing and annotation.</title>
        <authorList>
            <consortium name="The Broad Institute Genomics Platform"/>
            <consortium name="The Broad Institute Genome Sequencing Center for Infectious Disease"/>
            <person name="Wu L."/>
            <person name="Ma J."/>
        </authorList>
    </citation>
    <scope>NUCLEOTIDE SEQUENCE [LARGE SCALE GENOMIC DNA]</scope>
    <source>
        <strain evidence="3 4">JCM 3325</strain>
    </source>
</reference>